<name>A0A660S9A7_UNCT6</name>
<dbReference type="EMBL" id="QNBC01000073">
    <property type="protein sequence ID" value="RKX65750.1"/>
    <property type="molecule type" value="Genomic_DNA"/>
</dbReference>
<accession>A0A660S9A7</accession>
<protein>
    <recommendedName>
        <fullName evidence="4">Glycosyltransferase subfamily 4-like N-terminal domain-containing protein</fullName>
    </recommendedName>
</protein>
<evidence type="ECO:0008006" key="4">
    <source>
        <dbReference type="Google" id="ProtNLM"/>
    </source>
</evidence>
<dbReference type="GO" id="GO:0009103">
    <property type="term" value="P:lipopolysaccharide biosynthetic process"/>
    <property type="evidence" value="ECO:0007669"/>
    <property type="project" value="TreeGrafter"/>
</dbReference>
<reference evidence="2 3" key="1">
    <citation type="submission" date="2018-06" db="EMBL/GenBank/DDBJ databases">
        <title>Extensive metabolic versatility and redundancy in microbially diverse, dynamic hydrothermal sediments.</title>
        <authorList>
            <person name="Dombrowski N."/>
            <person name="Teske A."/>
            <person name="Baker B.J."/>
        </authorList>
    </citation>
    <scope>NUCLEOTIDE SEQUENCE [LARGE SCALE GENOMIC DNA]</scope>
    <source>
        <strain evidence="2">B35_G9</strain>
    </source>
</reference>
<keyword evidence="1" id="KW-0808">Transferase</keyword>
<organism evidence="2 3">
    <name type="scientific">candidate division TA06 bacterium</name>
    <dbReference type="NCBI Taxonomy" id="2250710"/>
    <lineage>
        <taxon>Bacteria</taxon>
        <taxon>Bacteria division TA06</taxon>
    </lineage>
</organism>
<dbReference type="PANTHER" id="PTHR46401">
    <property type="entry name" value="GLYCOSYLTRANSFERASE WBBK-RELATED"/>
    <property type="match status" value="1"/>
</dbReference>
<dbReference type="Gene3D" id="3.40.50.2000">
    <property type="entry name" value="Glycogen Phosphorylase B"/>
    <property type="match status" value="2"/>
</dbReference>
<proteinExistence type="predicted"/>
<evidence type="ECO:0000256" key="1">
    <source>
        <dbReference type="ARBA" id="ARBA00022679"/>
    </source>
</evidence>
<evidence type="ECO:0000313" key="3">
    <source>
        <dbReference type="Proteomes" id="UP000282321"/>
    </source>
</evidence>
<sequence>MRIVYTVFSNLKYDQRVKQELRTLSKRYDIYSISIGKNGKGKNLEVSTVNFPALRFLIVWVKLFFEINRIKPALIFFADINTAPPALLCKVLYNIPIVFDMHEIGSEMKEKQNYFVKLFWKTIEFITLKNADSVITVSNSLAGYIKAKVNRGVSVLYNYPSKAIWNVISMGDKRNICYVGNLSEDRGLEQIVRAFKELNGYNLTIIGGGKLEKKLKFIASDAANITFRGVVAAEKLPAEIAKYGAGIVMNEGKSVNNRLGLPNKIFQYIATGIPFVCSNLPEMKKIANGTGAGIACSTDLENIKKAIGTLAENYDIFQKKAMKYREIFIWEKQEKILLDLVKRYE</sequence>
<dbReference type="PANTHER" id="PTHR46401:SF2">
    <property type="entry name" value="GLYCOSYLTRANSFERASE WBBK-RELATED"/>
    <property type="match status" value="1"/>
</dbReference>
<dbReference type="GO" id="GO:0016757">
    <property type="term" value="F:glycosyltransferase activity"/>
    <property type="evidence" value="ECO:0007669"/>
    <property type="project" value="TreeGrafter"/>
</dbReference>
<gene>
    <name evidence="2" type="ORF">DRP44_05615</name>
</gene>
<comment type="caution">
    <text evidence="2">The sequence shown here is derived from an EMBL/GenBank/DDBJ whole genome shotgun (WGS) entry which is preliminary data.</text>
</comment>
<dbReference type="AlphaFoldDB" id="A0A660S9A7"/>
<dbReference type="SUPFAM" id="SSF53756">
    <property type="entry name" value="UDP-Glycosyltransferase/glycogen phosphorylase"/>
    <property type="match status" value="1"/>
</dbReference>
<dbReference type="Pfam" id="PF13692">
    <property type="entry name" value="Glyco_trans_1_4"/>
    <property type="match status" value="1"/>
</dbReference>
<dbReference type="Proteomes" id="UP000282321">
    <property type="component" value="Unassembled WGS sequence"/>
</dbReference>
<evidence type="ECO:0000313" key="2">
    <source>
        <dbReference type="EMBL" id="RKX65750.1"/>
    </source>
</evidence>